<accession>A0A564WMF3</accession>
<evidence type="ECO:0000313" key="3">
    <source>
        <dbReference type="Proteomes" id="UP000366766"/>
    </source>
</evidence>
<feature type="compositionally biased region" description="Low complexity" evidence="1">
    <location>
        <begin position="168"/>
        <end position="178"/>
    </location>
</feature>
<dbReference type="EMBL" id="CABHOF010000012">
    <property type="protein sequence ID" value="VUX62870.1"/>
    <property type="molecule type" value="Genomic_DNA"/>
</dbReference>
<dbReference type="Proteomes" id="UP000366766">
    <property type="component" value="Unassembled WGS sequence"/>
</dbReference>
<keyword evidence="3" id="KW-1185">Reference proteome</keyword>
<evidence type="ECO:0000313" key="2">
    <source>
        <dbReference type="EMBL" id="VUX62870.1"/>
    </source>
</evidence>
<sequence length="240" mass="28021">MSDTTNYTDEQEIVDQKAIELAEDFSYDGYQVVRRELFAHLREPAVVIRRDSVTFNTACIAGLDDAVYIQILVNQENKRMVVRKCEENDKDALRWCVAKPDKRKSRKMTNKIFSAMMYEMMGWNLDCRYKILGHKISFEGETIYVFDLMETEIYLDTKGKRQKKNAENQESAESSNNNIERTSLSNASEDNTSTEEINKKTRTPFYPKEWKDSFGLPVEEHRKALEINMLKGYAEFTTPK</sequence>
<feature type="compositionally biased region" description="Basic and acidic residues" evidence="1">
    <location>
        <begin position="158"/>
        <end position="167"/>
    </location>
</feature>
<gene>
    <name evidence="2" type="ORF">BWLFYP14_00042</name>
</gene>
<name>A0A564WMF3_9FIRM</name>
<proteinExistence type="predicted"/>
<dbReference type="RefSeq" id="WP_144136710.1">
    <property type="nucleotide sequence ID" value="NZ_CABHOF010000012.1"/>
</dbReference>
<dbReference type="AlphaFoldDB" id="A0A564WMF3"/>
<evidence type="ECO:0000256" key="1">
    <source>
        <dbReference type="SAM" id="MobiDB-lite"/>
    </source>
</evidence>
<organism evidence="2 3">
    <name type="scientific">Blautia wexlerae</name>
    <dbReference type="NCBI Taxonomy" id="418240"/>
    <lineage>
        <taxon>Bacteria</taxon>
        <taxon>Bacillati</taxon>
        <taxon>Bacillota</taxon>
        <taxon>Clostridia</taxon>
        <taxon>Lachnospirales</taxon>
        <taxon>Lachnospiraceae</taxon>
        <taxon>Blautia</taxon>
    </lineage>
</organism>
<protein>
    <submittedName>
        <fullName evidence="2">Uncharacterized protein</fullName>
    </submittedName>
</protein>
<feature type="compositionally biased region" description="Polar residues" evidence="1">
    <location>
        <begin position="179"/>
        <end position="195"/>
    </location>
</feature>
<reference evidence="2 3" key="1">
    <citation type="submission" date="2019-07" db="EMBL/GenBank/DDBJ databases">
        <authorList>
            <person name="Chang H.-W."/>
            <person name="Raman A."/>
            <person name="Venkatesh S."/>
            <person name="Gehrig J."/>
        </authorList>
    </citation>
    <scope>NUCLEOTIDE SEQUENCE [LARGE SCALE GENOMIC DNA]</scope>
    <source>
        <strain evidence="2">Blautia_wexlerae_LFYP_14</strain>
    </source>
</reference>
<feature type="region of interest" description="Disordered" evidence="1">
    <location>
        <begin position="158"/>
        <end position="210"/>
    </location>
</feature>